<dbReference type="Pfam" id="PF05378">
    <property type="entry name" value="Hydant_A_N"/>
    <property type="match status" value="1"/>
</dbReference>
<reference evidence="4 5" key="1">
    <citation type="submission" date="2018-10" db="EMBL/GenBank/DDBJ databases">
        <authorList>
            <person name="Criscuolo A."/>
        </authorList>
    </citation>
    <scope>NUCLEOTIDE SEQUENCE [LARGE SCALE GENOMIC DNA]</scope>
    <source>
        <strain evidence="4">DnA1</strain>
    </source>
</reference>
<proteinExistence type="predicted"/>
<feature type="domain" description="Hydantoinase A/oxoprolinase" evidence="1">
    <location>
        <begin position="213"/>
        <end position="493"/>
    </location>
</feature>
<dbReference type="Proteomes" id="UP000277294">
    <property type="component" value="Unassembled WGS sequence"/>
</dbReference>
<evidence type="ECO:0000313" key="5">
    <source>
        <dbReference type="Proteomes" id="UP000277294"/>
    </source>
</evidence>
<name>A0A3P4AZM5_9BURK</name>
<dbReference type="EC" id="6.4.1.8" evidence="4"/>
<dbReference type="AlphaFoldDB" id="A0A3P4AZM5"/>
<dbReference type="InterPro" id="IPR043129">
    <property type="entry name" value="ATPase_NBD"/>
</dbReference>
<accession>A0A3P4AZM5</accession>
<dbReference type="RefSeq" id="WP_124077511.1">
    <property type="nucleotide sequence ID" value="NZ_UWPJ01000005.1"/>
</dbReference>
<dbReference type="OrthoDB" id="9768323at2"/>
<dbReference type="InterPro" id="IPR002821">
    <property type="entry name" value="Hydantoinase_A"/>
</dbReference>
<dbReference type="InterPro" id="IPR008040">
    <property type="entry name" value="Hydant_A_N"/>
</dbReference>
<feature type="domain" description="Acetophenone carboxylase-like C-terminal" evidence="3">
    <location>
        <begin position="539"/>
        <end position="683"/>
    </location>
</feature>
<evidence type="ECO:0000313" key="4">
    <source>
        <dbReference type="EMBL" id="VCU68285.1"/>
    </source>
</evidence>
<dbReference type="GO" id="GO:0006749">
    <property type="term" value="P:glutathione metabolic process"/>
    <property type="evidence" value="ECO:0007669"/>
    <property type="project" value="TreeGrafter"/>
</dbReference>
<dbReference type="InterPro" id="IPR045079">
    <property type="entry name" value="Oxoprolinase-like"/>
</dbReference>
<dbReference type="SUPFAM" id="SSF53067">
    <property type="entry name" value="Actin-like ATPase domain"/>
    <property type="match status" value="1"/>
</dbReference>
<sequence length="697" mass="74630">MSYIGTDIGGTFTDLVLLSDDGDVRIFKALTTPDDRTRGVLDAMKLAAEELGIPADRLVAELKYFSHGTTAATNAFIERKGAKTGLLTTRGFEDTLRIQRAMGGWIGMPTHEISHFSKRRVPEPIVPANLIKGMAERVDYKGEVIVPLDEAAARQAIRELRDAGVEAIAISLLWSFRNSAHEQRLAELVEEEAPGLFVTTSSLLVPIIGEYERTSTTSINAYLGPVIHRYINGLEGAIRRFGFKGPISIMESGGGVLPAAEAAFQAANLLTSGPAGGVLASQKLGDLLGYRNVLTADMGGTSFDVGLIVDGQPLLETVREVGRFHVALPSIKVTAIGAGGGSIARVRDGHLTVGPESAGSTPGPACYGRGGVEPTITDADVVLGIIDPRYFLGGRMALDVEAAREAVRRHVAEPLGMSVEEAAAGIREVANNQMADLLRRVTLRAGYDPRDFVLMAYGGAGATHAHQYAEVAGIGKVVVPNTGPAHSAYGTVTGDRHRSFSLAVGQHAPARFKRASEHIDIAALNEGFGQIEQRARDALGDDVTIHRYIGMRFRQQVHEIGVEVPAGQLQPADVDALVDAFEAQYERIYGKNTALRSSGVEFTVVRVEGTSPVIKPAARQVEGAGRSNRPVSDRQVYFYGHGFIRADIYRSEDVGPGHAISGPCIIERPDTTIVVGPDQSVEMEPYGNFVISIARNQ</sequence>
<dbReference type="PANTHER" id="PTHR11365">
    <property type="entry name" value="5-OXOPROLINASE RELATED"/>
    <property type="match status" value="1"/>
</dbReference>
<protein>
    <submittedName>
        <fullName evidence="4">Acetophenone carboxylase gamma subunit</fullName>
        <ecNumber evidence="4">6.4.1.8</ecNumber>
    </submittedName>
</protein>
<keyword evidence="4" id="KW-0436">Ligase</keyword>
<dbReference type="GO" id="GO:0016874">
    <property type="term" value="F:ligase activity"/>
    <property type="evidence" value="ECO:0007669"/>
    <property type="project" value="UniProtKB-KW"/>
</dbReference>
<dbReference type="EMBL" id="UWPJ01000005">
    <property type="protein sequence ID" value="VCU68285.1"/>
    <property type="molecule type" value="Genomic_DNA"/>
</dbReference>
<dbReference type="Pfam" id="PF19278">
    <property type="entry name" value="Hydant_A_C"/>
    <property type="match status" value="1"/>
</dbReference>
<dbReference type="InterPro" id="IPR049517">
    <property type="entry name" value="ACX-like_C"/>
</dbReference>
<dbReference type="GO" id="GO:0017168">
    <property type="term" value="F:5-oxoprolinase (ATP-hydrolyzing) activity"/>
    <property type="evidence" value="ECO:0007669"/>
    <property type="project" value="TreeGrafter"/>
</dbReference>
<evidence type="ECO:0000259" key="2">
    <source>
        <dbReference type="Pfam" id="PF05378"/>
    </source>
</evidence>
<gene>
    <name evidence="4" type="primary">apc3_1</name>
    <name evidence="4" type="ORF">PIGHUM_00336</name>
</gene>
<feature type="domain" description="Hydantoinase/oxoprolinase N-terminal" evidence="2">
    <location>
        <begin position="4"/>
        <end position="192"/>
    </location>
</feature>
<dbReference type="PANTHER" id="PTHR11365:SF23">
    <property type="entry name" value="HYPOTHETICAL 5-OXOPROLINASE (EUROFUNG)-RELATED"/>
    <property type="match status" value="1"/>
</dbReference>
<organism evidence="4 5">
    <name type="scientific">Pigmentiphaga humi</name>
    <dbReference type="NCBI Taxonomy" id="2478468"/>
    <lineage>
        <taxon>Bacteria</taxon>
        <taxon>Pseudomonadati</taxon>
        <taxon>Pseudomonadota</taxon>
        <taxon>Betaproteobacteria</taxon>
        <taxon>Burkholderiales</taxon>
        <taxon>Alcaligenaceae</taxon>
        <taxon>Pigmentiphaga</taxon>
    </lineage>
</organism>
<keyword evidence="5" id="KW-1185">Reference proteome</keyword>
<dbReference type="Pfam" id="PF01968">
    <property type="entry name" value="Hydantoinase_A"/>
    <property type="match status" value="1"/>
</dbReference>
<dbReference type="GO" id="GO:0005829">
    <property type="term" value="C:cytosol"/>
    <property type="evidence" value="ECO:0007669"/>
    <property type="project" value="TreeGrafter"/>
</dbReference>
<evidence type="ECO:0000259" key="1">
    <source>
        <dbReference type="Pfam" id="PF01968"/>
    </source>
</evidence>
<evidence type="ECO:0000259" key="3">
    <source>
        <dbReference type="Pfam" id="PF19278"/>
    </source>
</evidence>